<dbReference type="AlphaFoldDB" id="A0A1J1ID40"/>
<keyword evidence="3" id="KW-1185">Reference proteome</keyword>
<feature type="region of interest" description="Disordered" evidence="1">
    <location>
        <begin position="1"/>
        <end position="26"/>
    </location>
</feature>
<reference evidence="2 3" key="1">
    <citation type="submission" date="2015-04" db="EMBL/GenBank/DDBJ databases">
        <authorList>
            <person name="Syromyatnikov M.Y."/>
            <person name="Popov V.N."/>
        </authorList>
    </citation>
    <scope>NUCLEOTIDE SEQUENCE [LARGE SCALE GENOMIC DNA]</scope>
</reference>
<sequence length="62" mass="7202">MVSQTLHARGGPPKNCRKKQIPRKRRQILGKLTRKSDFVGQSDKKWNKDFVGPPLDLMFHET</sequence>
<protein>
    <submittedName>
        <fullName evidence="2">CLUMA_CG011562, isoform A</fullName>
    </submittedName>
</protein>
<feature type="compositionally biased region" description="Basic residues" evidence="1">
    <location>
        <begin position="15"/>
        <end position="26"/>
    </location>
</feature>
<organism evidence="2 3">
    <name type="scientific">Clunio marinus</name>
    <dbReference type="NCBI Taxonomy" id="568069"/>
    <lineage>
        <taxon>Eukaryota</taxon>
        <taxon>Metazoa</taxon>
        <taxon>Ecdysozoa</taxon>
        <taxon>Arthropoda</taxon>
        <taxon>Hexapoda</taxon>
        <taxon>Insecta</taxon>
        <taxon>Pterygota</taxon>
        <taxon>Neoptera</taxon>
        <taxon>Endopterygota</taxon>
        <taxon>Diptera</taxon>
        <taxon>Nematocera</taxon>
        <taxon>Chironomoidea</taxon>
        <taxon>Chironomidae</taxon>
        <taxon>Clunio</taxon>
    </lineage>
</organism>
<evidence type="ECO:0000313" key="2">
    <source>
        <dbReference type="EMBL" id="CRK98199.1"/>
    </source>
</evidence>
<dbReference type="EMBL" id="CVRI01000047">
    <property type="protein sequence ID" value="CRK98199.1"/>
    <property type="molecule type" value="Genomic_DNA"/>
</dbReference>
<evidence type="ECO:0000256" key="1">
    <source>
        <dbReference type="SAM" id="MobiDB-lite"/>
    </source>
</evidence>
<proteinExistence type="predicted"/>
<dbReference type="Proteomes" id="UP000183832">
    <property type="component" value="Unassembled WGS sequence"/>
</dbReference>
<evidence type="ECO:0000313" key="3">
    <source>
        <dbReference type="Proteomes" id="UP000183832"/>
    </source>
</evidence>
<name>A0A1J1ID40_9DIPT</name>
<gene>
    <name evidence="2" type="ORF">CLUMA_CG011562</name>
</gene>
<accession>A0A1J1ID40</accession>